<dbReference type="InterPro" id="IPR036388">
    <property type="entry name" value="WH-like_DNA-bd_sf"/>
</dbReference>
<dbReference type="GO" id="GO:0000786">
    <property type="term" value="C:nucleosome"/>
    <property type="evidence" value="ECO:0007669"/>
    <property type="project" value="InterPro"/>
</dbReference>
<reference evidence="4 5" key="1">
    <citation type="journal article" date="2013" name="Nat. Commun.">
        <title>The evolution and pathogenic mechanisms of the rice sheath blight pathogen.</title>
        <authorList>
            <person name="Zheng A."/>
            <person name="Lin R."/>
            <person name="Xu L."/>
            <person name="Qin P."/>
            <person name="Tang C."/>
            <person name="Ai P."/>
            <person name="Zhang D."/>
            <person name="Liu Y."/>
            <person name="Sun Z."/>
            <person name="Feng H."/>
            <person name="Wang Y."/>
            <person name="Chen Y."/>
            <person name="Liang X."/>
            <person name="Fu R."/>
            <person name="Li Q."/>
            <person name="Zhang J."/>
            <person name="Yu X."/>
            <person name="Xie Z."/>
            <person name="Ding L."/>
            <person name="Guan P."/>
            <person name="Tang J."/>
            <person name="Liang Y."/>
            <person name="Wang S."/>
            <person name="Deng Q."/>
            <person name="Li S."/>
            <person name="Zhu J."/>
            <person name="Wang L."/>
            <person name="Liu H."/>
            <person name="Li P."/>
        </authorList>
    </citation>
    <scope>NUCLEOTIDE SEQUENCE [LARGE SCALE GENOMIC DNA]</scope>
    <source>
        <strain evidence="5">AG-1 IA</strain>
    </source>
</reference>
<dbReference type="OMA" id="ECITIAT"/>
<dbReference type="STRING" id="983506.L8X7J9"/>
<evidence type="ECO:0000313" key="4">
    <source>
        <dbReference type="EMBL" id="ELU44624.1"/>
    </source>
</evidence>
<comment type="caution">
    <text evidence="4">The sequence shown here is derived from an EMBL/GenBank/DDBJ whole genome shotgun (WGS) entry which is preliminary data.</text>
</comment>
<proteinExistence type="predicted"/>
<dbReference type="Proteomes" id="UP000011668">
    <property type="component" value="Unassembled WGS sequence"/>
</dbReference>
<evidence type="ECO:0000259" key="3">
    <source>
        <dbReference type="PROSITE" id="PS51504"/>
    </source>
</evidence>
<dbReference type="InterPro" id="IPR005818">
    <property type="entry name" value="Histone_H1/H5_H15"/>
</dbReference>
<dbReference type="GO" id="GO:0003677">
    <property type="term" value="F:DNA binding"/>
    <property type="evidence" value="ECO:0007669"/>
    <property type="project" value="InterPro"/>
</dbReference>
<gene>
    <name evidence="4" type="ORF">AG1IA_01366</name>
</gene>
<feature type="compositionally biased region" description="Low complexity" evidence="2">
    <location>
        <begin position="246"/>
        <end position="269"/>
    </location>
</feature>
<protein>
    <recommendedName>
        <fullName evidence="1">Histone H1</fullName>
    </recommendedName>
</protein>
<dbReference type="EMBL" id="AFRT01000289">
    <property type="protein sequence ID" value="ELU44624.1"/>
    <property type="molecule type" value="Genomic_DNA"/>
</dbReference>
<dbReference type="GO" id="GO:0006334">
    <property type="term" value="P:nucleosome assembly"/>
    <property type="evidence" value="ECO:0007669"/>
    <property type="project" value="InterPro"/>
</dbReference>
<dbReference type="PROSITE" id="PS51504">
    <property type="entry name" value="H15"/>
    <property type="match status" value="1"/>
</dbReference>
<evidence type="ECO:0000256" key="2">
    <source>
        <dbReference type="SAM" id="MobiDB-lite"/>
    </source>
</evidence>
<name>L8X7J9_THACA</name>
<feature type="compositionally biased region" description="Low complexity" evidence="2">
    <location>
        <begin position="1"/>
        <end position="14"/>
    </location>
</feature>
<keyword evidence="5" id="KW-1185">Reference proteome</keyword>
<evidence type="ECO:0000313" key="5">
    <source>
        <dbReference type="Proteomes" id="UP000011668"/>
    </source>
</evidence>
<dbReference type="SUPFAM" id="SSF46785">
    <property type="entry name" value="Winged helix' DNA-binding domain"/>
    <property type="match status" value="1"/>
</dbReference>
<accession>L8X7J9</accession>
<dbReference type="OrthoDB" id="1110759at2759"/>
<dbReference type="HOGENOM" id="CLU_052897_3_0_1"/>
<dbReference type="Gene3D" id="1.10.10.10">
    <property type="entry name" value="Winged helix-like DNA-binding domain superfamily/Winged helix DNA-binding domain"/>
    <property type="match status" value="2"/>
</dbReference>
<organism evidence="4 5">
    <name type="scientific">Thanatephorus cucumeris (strain AG1-IA)</name>
    <name type="common">Rice sheath blight fungus</name>
    <name type="synonym">Rhizoctonia solani</name>
    <dbReference type="NCBI Taxonomy" id="983506"/>
    <lineage>
        <taxon>Eukaryota</taxon>
        <taxon>Fungi</taxon>
        <taxon>Dikarya</taxon>
        <taxon>Basidiomycota</taxon>
        <taxon>Agaricomycotina</taxon>
        <taxon>Agaricomycetes</taxon>
        <taxon>Cantharellales</taxon>
        <taxon>Ceratobasidiaceae</taxon>
        <taxon>Rhizoctonia</taxon>
        <taxon>Rhizoctonia solani AG-1</taxon>
    </lineage>
</organism>
<evidence type="ECO:0000256" key="1">
    <source>
        <dbReference type="ARBA" id="ARBA00020833"/>
    </source>
</evidence>
<dbReference type="Pfam" id="PF00538">
    <property type="entry name" value="Linker_histone"/>
    <property type="match status" value="1"/>
</dbReference>
<dbReference type="AlphaFoldDB" id="L8X7J9"/>
<feature type="domain" description="H15" evidence="3">
    <location>
        <begin position="29"/>
        <end position="128"/>
    </location>
</feature>
<sequence length="365" mass="38552">MPSTKTVAAKGAKTGKSKAEAKSKAAAAGHPSFIDMITVSGIGSDCIIENKEDSRSGVSRPTIKKFVIFINYFVFSTTDLDHRFIEEKYKIEMTGLQLSNLNRAITKGAENNVFTLPKGPSGKVKLAPKASKSESKENDAPKKAATTEKVEKKAAPKATKAKTTKASSSNVLKPKKNITSAAPPKGVKAAPVVKKTSTSAAKKAPVKATSKATTTKKAPAKAPTVKKAASKKVTSGDAKKADKAKAAATKSTKASTASKSSKSKALSKSTTKENTKPASTKPTSTKAAAKPTSAKPASTKKPTSTKPSKIPGIVMYTSISETTRVSQLSCVPLHPHLRRRYQVRFLEQHLPDLRGPNQSLPWRAA</sequence>
<feature type="compositionally biased region" description="Low complexity" evidence="2">
    <location>
        <begin position="276"/>
        <end position="309"/>
    </location>
</feature>
<dbReference type="InterPro" id="IPR036390">
    <property type="entry name" value="WH_DNA-bd_sf"/>
</dbReference>
<feature type="compositionally biased region" description="Basic and acidic residues" evidence="2">
    <location>
        <begin position="131"/>
        <end position="154"/>
    </location>
</feature>
<feature type="region of interest" description="Disordered" evidence="2">
    <location>
        <begin position="1"/>
        <end position="22"/>
    </location>
</feature>
<feature type="compositionally biased region" description="Low complexity" evidence="2">
    <location>
        <begin position="181"/>
        <end position="236"/>
    </location>
</feature>
<feature type="region of interest" description="Disordered" evidence="2">
    <location>
        <begin position="116"/>
        <end position="310"/>
    </location>
</feature>